<evidence type="ECO:0000313" key="2">
    <source>
        <dbReference type="EMBL" id="GMS91170.1"/>
    </source>
</evidence>
<proteinExistence type="inferred from homology"/>
<sequence>IEELPFSAVISDMEATQERVRKAVDQMVLEVDKDYLRGMQKAMFNCSARCCDDRKGPREAIESCIEQCNLPMMKAQRVLEAELTQLQSSLSRCAMTGYDKLMAQYGPDHSKYSAADRSAFDKNLEQHVSLCADEHVKQLADIKKRFAKSL</sequence>
<comment type="similarity">
    <text evidence="1">Belongs to the FAM136 family.</text>
</comment>
<reference evidence="2" key="1">
    <citation type="submission" date="2023-10" db="EMBL/GenBank/DDBJ databases">
        <title>Genome assembly of Pristionchus species.</title>
        <authorList>
            <person name="Yoshida K."/>
            <person name="Sommer R.J."/>
        </authorList>
    </citation>
    <scope>NUCLEOTIDE SEQUENCE</scope>
    <source>
        <strain evidence="2">RS0144</strain>
    </source>
</reference>
<dbReference type="Pfam" id="PF05811">
    <property type="entry name" value="DUF842"/>
    <property type="match status" value="1"/>
</dbReference>
<evidence type="ECO:0000256" key="1">
    <source>
        <dbReference type="ARBA" id="ARBA00009952"/>
    </source>
</evidence>
<gene>
    <name evidence="2" type="ORF">PENTCL1PPCAC_13345</name>
</gene>
<keyword evidence="3" id="KW-1185">Reference proteome</keyword>
<accession>A0AAV5TEM7</accession>
<comment type="caution">
    <text evidence="2">The sequence shown here is derived from an EMBL/GenBank/DDBJ whole genome shotgun (WGS) entry which is preliminary data.</text>
</comment>
<evidence type="ECO:0008006" key="4">
    <source>
        <dbReference type="Google" id="ProtNLM"/>
    </source>
</evidence>
<dbReference type="EMBL" id="BTSX01000003">
    <property type="protein sequence ID" value="GMS91170.1"/>
    <property type="molecule type" value="Genomic_DNA"/>
</dbReference>
<evidence type="ECO:0000313" key="3">
    <source>
        <dbReference type="Proteomes" id="UP001432027"/>
    </source>
</evidence>
<name>A0AAV5TEM7_9BILA</name>
<dbReference type="Proteomes" id="UP001432027">
    <property type="component" value="Unassembled WGS sequence"/>
</dbReference>
<protein>
    <recommendedName>
        <fullName evidence="4">Protein FAM136A</fullName>
    </recommendedName>
</protein>
<dbReference type="GO" id="GO:0005737">
    <property type="term" value="C:cytoplasm"/>
    <property type="evidence" value="ECO:0007669"/>
    <property type="project" value="TreeGrafter"/>
</dbReference>
<dbReference type="InterPro" id="IPR008560">
    <property type="entry name" value="DUF842_euk"/>
</dbReference>
<organism evidence="2 3">
    <name type="scientific">Pristionchus entomophagus</name>
    <dbReference type="NCBI Taxonomy" id="358040"/>
    <lineage>
        <taxon>Eukaryota</taxon>
        <taxon>Metazoa</taxon>
        <taxon>Ecdysozoa</taxon>
        <taxon>Nematoda</taxon>
        <taxon>Chromadorea</taxon>
        <taxon>Rhabditida</taxon>
        <taxon>Rhabditina</taxon>
        <taxon>Diplogasteromorpha</taxon>
        <taxon>Diplogasteroidea</taxon>
        <taxon>Neodiplogasteridae</taxon>
        <taxon>Pristionchus</taxon>
    </lineage>
</organism>
<dbReference type="PANTHER" id="PTHR21096:SF0">
    <property type="entry name" value="PROTEIN FAM136A"/>
    <property type="match status" value="1"/>
</dbReference>
<dbReference type="PANTHER" id="PTHR21096">
    <property type="entry name" value="PROTEIN FAM136A"/>
    <property type="match status" value="1"/>
</dbReference>
<dbReference type="AlphaFoldDB" id="A0AAV5TEM7"/>
<feature type="non-terminal residue" evidence="2">
    <location>
        <position position="1"/>
    </location>
</feature>